<evidence type="ECO:0000313" key="4">
    <source>
        <dbReference type="Proteomes" id="UP000255355"/>
    </source>
</evidence>
<evidence type="ECO:0000256" key="1">
    <source>
        <dbReference type="SAM" id="SignalP"/>
    </source>
</evidence>
<comment type="caution">
    <text evidence="3">The sequence shown here is derived from an EMBL/GenBank/DDBJ whole genome shotgun (WGS) entry which is preliminary data.</text>
</comment>
<evidence type="ECO:0000259" key="2">
    <source>
        <dbReference type="Pfam" id="PF14302"/>
    </source>
</evidence>
<sequence length="119" mass="13073">MRLRLAVASALMLIPVIGCAATGESGSSPTSSPAVGEVIDLYVAEQTRPCTGVAPQTCLQVRRDPNAPWELFYDRIEGFDHQPGYRYHLQVEKRPVLDPPADASTVSWRLVRVVEQQPA</sequence>
<name>A0A370GCH5_9NOCA</name>
<evidence type="ECO:0000313" key="3">
    <source>
        <dbReference type="EMBL" id="RDI41532.1"/>
    </source>
</evidence>
<dbReference type="AlphaFoldDB" id="A0A370GCH5"/>
<keyword evidence="4" id="KW-1185">Reference proteome</keyword>
<reference evidence="3 4" key="1">
    <citation type="submission" date="2018-07" db="EMBL/GenBank/DDBJ databases">
        <title>Genomic Encyclopedia of Type Strains, Phase IV (KMG-IV): sequencing the most valuable type-strain genomes for metagenomic binning, comparative biology and taxonomic classification.</title>
        <authorList>
            <person name="Goeker M."/>
        </authorList>
    </citation>
    <scope>NUCLEOTIDE SEQUENCE [LARGE SCALE GENOMIC DNA]</scope>
    <source>
        <strain evidence="3 4">DSM 44952</strain>
    </source>
</reference>
<dbReference type="Pfam" id="PF14302">
    <property type="entry name" value="DUF4377"/>
    <property type="match status" value="1"/>
</dbReference>
<dbReference type="OrthoDB" id="423130at2"/>
<organism evidence="3 4">
    <name type="scientific">Nocardia mexicana</name>
    <dbReference type="NCBI Taxonomy" id="279262"/>
    <lineage>
        <taxon>Bacteria</taxon>
        <taxon>Bacillati</taxon>
        <taxon>Actinomycetota</taxon>
        <taxon>Actinomycetes</taxon>
        <taxon>Mycobacteriales</taxon>
        <taxon>Nocardiaceae</taxon>
        <taxon>Nocardia</taxon>
    </lineage>
</organism>
<gene>
    <name evidence="3" type="ORF">DFR68_1322</name>
</gene>
<keyword evidence="1" id="KW-0732">Signal</keyword>
<feature type="chain" id="PRO_5017083577" evidence="1">
    <location>
        <begin position="21"/>
        <end position="119"/>
    </location>
</feature>
<dbReference type="RefSeq" id="WP_084520483.1">
    <property type="nucleotide sequence ID" value="NZ_QQAZ01000032.1"/>
</dbReference>
<dbReference type="EMBL" id="QQAZ01000032">
    <property type="protein sequence ID" value="RDI41532.1"/>
    <property type="molecule type" value="Genomic_DNA"/>
</dbReference>
<dbReference type="InterPro" id="IPR025485">
    <property type="entry name" value="DUF4377"/>
</dbReference>
<accession>A0A370GCH5</accession>
<protein>
    <submittedName>
        <fullName evidence="3">Uncharacterized protein DUF4377</fullName>
    </submittedName>
</protein>
<feature type="signal peptide" evidence="1">
    <location>
        <begin position="1"/>
        <end position="20"/>
    </location>
</feature>
<proteinExistence type="predicted"/>
<dbReference type="Proteomes" id="UP000255355">
    <property type="component" value="Unassembled WGS sequence"/>
</dbReference>
<dbReference type="STRING" id="1210089.GCA_001613165_07998"/>
<feature type="domain" description="DUF4377" evidence="2">
    <location>
        <begin position="42"/>
        <end position="116"/>
    </location>
</feature>